<dbReference type="InterPro" id="IPR013785">
    <property type="entry name" value="Aldolase_TIM"/>
</dbReference>
<protein>
    <recommendedName>
        <fullName evidence="7">Dihydroorotate oxidase</fullName>
    </recommendedName>
</protein>
<dbReference type="GO" id="GO:0006222">
    <property type="term" value="P:UMP biosynthetic process"/>
    <property type="evidence" value="ECO:0007669"/>
    <property type="project" value="InterPro"/>
</dbReference>
<dbReference type="Pfam" id="PF01180">
    <property type="entry name" value="DHO_dh"/>
    <property type="match status" value="1"/>
</dbReference>
<dbReference type="AlphaFoldDB" id="A0AAW0FI20"/>
<dbReference type="Gene3D" id="3.20.20.70">
    <property type="entry name" value="Aldolase class I"/>
    <property type="match status" value="1"/>
</dbReference>
<dbReference type="Proteomes" id="UP001385951">
    <property type="component" value="Unassembled WGS sequence"/>
</dbReference>
<dbReference type="EMBL" id="JASBNA010000099">
    <property type="protein sequence ID" value="KAK7676981.1"/>
    <property type="molecule type" value="Genomic_DNA"/>
</dbReference>
<keyword evidence="4" id="KW-0288">FMN</keyword>
<gene>
    <name evidence="9" type="ORF">QCA50_020099</name>
</gene>
<evidence type="ECO:0000256" key="1">
    <source>
        <dbReference type="ARBA" id="ARBA00001917"/>
    </source>
</evidence>
<dbReference type="PANTHER" id="PTHR48109:SF1">
    <property type="entry name" value="DIHYDROOROTATE DEHYDROGENASE (FUMARATE)"/>
    <property type="match status" value="1"/>
</dbReference>
<keyword evidence="6" id="KW-0560">Oxidoreductase</keyword>
<evidence type="ECO:0000256" key="4">
    <source>
        <dbReference type="ARBA" id="ARBA00022643"/>
    </source>
</evidence>
<dbReference type="InterPro" id="IPR005720">
    <property type="entry name" value="Dihydroorotate_DH_cat"/>
</dbReference>
<dbReference type="GO" id="GO:0005737">
    <property type="term" value="C:cytoplasm"/>
    <property type="evidence" value="ECO:0007669"/>
    <property type="project" value="InterPro"/>
</dbReference>
<organism evidence="9 10">
    <name type="scientific">Cerrena zonata</name>
    <dbReference type="NCBI Taxonomy" id="2478898"/>
    <lineage>
        <taxon>Eukaryota</taxon>
        <taxon>Fungi</taxon>
        <taxon>Dikarya</taxon>
        <taxon>Basidiomycota</taxon>
        <taxon>Agaricomycotina</taxon>
        <taxon>Agaricomycetes</taxon>
        <taxon>Polyporales</taxon>
        <taxon>Cerrenaceae</taxon>
        <taxon>Cerrena</taxon>
    </lineage>
</organism>
<evidence type="ECO:0000259" key="8">
    <source>
        <dbReference type="Pfam" id="PF01180"/>
    </source>
</evidence>
<feature type="domain" description="Dihydroorotate dehydrogenase catalytic" evidence="8">
    <location>
        <begin position="7"/>
        <end position="268"/>
    </location>
</feature>
<evidence type="ECO:0000313" key="9">
    <source>
        <dbReference type="EMBL" id="KAK7676981.1"/>
    </source>
</evidence>
<name>A0AAW0FI20_9APHY</name>
<evidence type="ECO:0000256" key="5">
    <source>
        <dbReference type="ARBA" id="ARBA00022975"/>
    </source>
</evidence>
<comment type="caution">
    <text evidence="9">The sequence shown here is derived from an EMBL/GenBank/DDBJ whole genome shotgun (WGS) entry which is preliminary data.</text>
</comment>
<proteinExistence type="predicted"/>
<dbReference type="InterPro" id="IPR023359">
    <property type="entry name" value="Dihydro_DH_chainA_dom2"/>
</dbReference>
<dbReference type="InterPro" id="IPR050074">
    <property type="entry name" value="DHO_dehydrogenase"/>
</dbReference>
<dbReference type="PIRSF" id="PIRSF000164">
    <property type="entry name" value="DHO_oxidase"/>
    <property type="match status" value="1"/>
</dbReference>
<comment type="cofactor">
    <cofactor evidence="1">
        <name>FMN</name>
        <dbReference type="ChEBI" id="CHEBI:58210"/>
    </cofactor>
</comment>
<comment type="pathway">
    <text evidence="2">Pyrimidine metabolism; UMP biosynthesis via de novo pathway.</text>
</comment>
<keyword evidence="5" id="KW-0665">Pyrimidine biosynthesis</keyword>
<evidence type="ECO:0000256" key="7">
    <source>
        <dbReference type="ARBA" id="ARBA00031623"/>
    </source>
</evidence>
<dbReference type="GO" id="GO:0004152">
    <property type="term" value="F:dihydroorotate dehydrogenase activity"/>
    <property type="evidence" value="ECO:0007669"/>
    <property type="project" value="InterPro"/>
</dbReference>
<accession>A0AAW0FI20</accession>
<dbReference type="Gene3D" id="2.30.26.10">
    <property type="entry name" value="Dihydroorotate Dehydrogenase A, chain A, domain 2"/>
    <property type="match status" value="1"/>
</dbReference>
<sequence length="275" mass="29658">VVFSSSSTTSLNSYGYSPHPLASYIQWVQELLTDSTTTVKPIIISITDSDPNVLKSMLVQIRELRYRLKQSSNSDEKLDLSHLVAVELNTSCPNIKNKPPPAYKVSLLKPLLDVLAEEFWIDESLPIGLKLPPYNYSTQFTDIVECLSQYSKSVKGISKNPFAFLTCTNTLGSSLLFPDQVVTPFSPQSPFALPTGLGGLGGDAIHSLALGNVYTFTQLLSSHGDPAMKNIKLIGVGGVTSSQARKRMHDAGASVVGCATLLGLKGVAGFELLNH</sequence>
<dbReference type="GO" id="GO:0006207">
    <property type="term" value="P:'de novo' pyrimidine nucleobase biosynthetic process"/>
    <property type="evidence" value="ECO:0007669"/>
    <property type="project" value="TreeGrafter"/>
</dbReference>
<dbReference type="SUPFAM" id="SSF51395">
    <property type="entry name" value="FMN-linked oxidoreductases"/>
    <property type="match status" value="1"/>
</dbReference>
<evidence type="ECO:0000256" key="3">
    <source>
        <dbReference type="ARBA" id="ARBA00022630"/>
    </source>
</evidence>
<reference evidence="9 10" key="1">
    <citation type="submission" date="2022-09" db="EMBL/GenBank/DDBJ databases">
        <authorList>
            <person name="Palmer J.M."/>
        </authorList>
    </citation>
    <scope>NUCLEOTIDE SEQUENCE [LARGE SCALE GENOMIC DNA]</scope>
    <source>
        <strain evidence="9 10">DSM 7382</strain>
    </source>
</reference>
<dbReference type="InterPro" id="IPR012135">
    <property type="entry name" value="Dihydroorotate_DH_1_2"/>
</dbReference>
<keyword evidence="10" id="KW-1185">Reference proteome</keyword>
<feature type="non-terminal residue" evidence="9">
    <location>
        <position position="1"/>
    </location>
</feature>
<keyword evidence="3" id="KW-0285">Flavoprotein</keyword>
<evidence type="ECO:0000256" key="2">
    <source>
        <dbReference type="ARBA" id="ARBA00004725"/>
    </source>
</evidence>
<evidence type="ECO:0000313" key="10">
    <source>
        <dbReference type="Proteomes" id="UP001385951"/>
    </source>
</evidence>
<evidence type="ECO:0000256" key="6">
    <source>
        <dbReference type="ARBA" id="ARBA00023002"/>
    </source>
</evidence>
<dbReference type="PANTHER" id="PTHR48109">
    <property type="entry name" value="DIHYDROOROTATE DEHYDROGENASE (QUINONE), MITOCHONDRIAL-RELATED"/>
    <property type="match status" value="1"/>
</dbReference>